<feature type="domain" description="Glutamyl-tRNA amidotransferase complex subunit Gta3" evidence="2">
    <location>
        <begin position="28"/>
        <end position="81"/>
    </location>
</feature>
<feature type="compositionally biased region" description="Basic and acidic residues" evidence="1">
    <location>
        <begin position="158"/>
        <end position="196"/>
    </location>
</feature>
<proteinExistence type="predicted"/>
<feature type="region of interest" description="Disordered" evidence="1">
    <location>
        <begin position="1"/>
        <end position="23"/>
    </location>
</feature>
<dbReference type="InterPro" id="IPR049545">
    <property type="entry name" value="Gta3_dom"/>
</dbReference>
<organism evidence="3 4">
    <name type="scientific">Ophiocordyceps camponoti-floridani</name>
    <dbReference type="NCBI Taxonomy" id="2030778"/>
    <lineage>
        <taxon>Eukaryota</taxon>
        <taxon>Fungi</taxon>
        <taxon>Dikarya</taxon>
        <taxon>Ascomycota</taxon>
        <taxon>Pezizomycotina</taxon>
        <taxon>Sordariomycetes</taxon>
        <taxon>Hypocreomycetidae</taxon>
        <taxon>Hypocreales</taxon>
        <taxon>Ophiocordycipitaceae</taxon>
        <taxon>Ophiocordyceps</taxon>
    </lineage>
</organism>
<feature type="region of interest" description="Disordered" evidence="1">
    <location>
        <begin position="154"/>
        <end position="196"/>
    </location>
</feature>
<dbReference type="Proteomes" id="UP000562929">
    <property type="component" value="Unassembled WGS sequence"/>
</dbReference>
<comment type="caution">
    <text evidence="3">The sequence shown here is derived from an EMBL/GenBank/DDBJ whole genome shotgun (WGS) entry which is preliminary data.</text>
</comment>
<dbReference type="OrthoDB" id="5522061at2759"/>
<protein>
    <submittedName>
        <fullName evidence="3">DUF726 domain protein</fullName>
    </submittedName>
</protein>
<evidence type="ECO:0000313" key="3">
    <source>
        <dbReference type="EMBL" id="KAF4582051.1"/>
    </source>
</evidence>
<keyword evidence="4" id="KW-1185">Reference proteome</keyword>
<accession>A0A8H4Q1L5</accession>
<reference evidence="3 4" key="1">
    <citation type="journal article" date="2020" name="G3 (Bethesda)">
        <title>Genetic Underpinnings of Host Manipulation by Ophiocordyceps as Revealed by Comparative Transcriptomics.</title>
        <authorList>
            <person name="Will I."/>
            <person name="Das B."/>
            <person name="Trinh T."/>
            <person name="Brachmann A."/>
            <person name="Ohm R.A."/>
            <person name="de Bekker C."/>
        </authorList>
    </citation>
    <scope>NUCLEOTIDE SEQUENCE [LARGE SCALE GENOMIC DNA]</scope>
    <source>
        <strain evidence="3 4">EC05</strain>
    </source>
</reference>
<dbReference type="Pfam" id="PF20978">
    <property type="entry name" value="Gta3"/>
    <property type="match status" value="1"/>
</dbReference>
<sequence>MLSSPSWSVCTLRNPEPPTEQASLPTIESFSSVHLRHLLRLAALPPPRSESEERSMIATLQSQLRFVRAVQSVDTTGVDPLCGIRDETVAGVEEIRVTLEDIRCFLDEEVPVGYHKRPTRKRNKDCSEAKKDWDPLATAPKKAGKYFVVDCGKGNKNKGHDDGEGQKAHNSGEGKDNLSSEGKAGDGDGKAGKLSP</sequence>
<evidence type="ECO:0000313" key="4">
    <source>
        <dbReference type="Proteomes" id="UP000562929"/>
    </source>
</evidence>
<evidence type="ECO:0000259" key="2">
    <source>
        <dbReference type="Pfam" id="PF20978"/>
    </source>
</evidence>
<dbReference type="EMBL" id="JAACLJ010000008">
    <property type="protein sequence ID" value="KAF4582051.1"/>
    <property type="molecule type" value="Genomic_DNA"/>
</dbReference>
<feature type="compositionally biased region" description="Polar residues" evidence="1">
    <location>
        <begin position="1"/>
        <end position="11"/>
    </location>
</feature>
<dbReference type="AlphaFoldDB" id="A0A8H4Q1L5"/>
<evidence type="ECO:0000256" key="1">
    <source>
        <dbReference type="SAM" id="MobiDB-lite"/>
    </source>
</evidence>
<name>A0A8H4Q1L5_9HYPO</name>
<gene>
    <name evidence="3" type="ORF">GQ602_006675</name>
</gene>